<accession>A0AAV4LC58</accession>
<dbReference type="AlphaFoldDB" id="A0AAV4LC58"/>
<dbReference type="Proteomes" id="UP001057291">
    <property type="component" value="Unassembled WGS sequence"/>
</dbReference>
<gene>
    <name evidence="1" type="ORF">DNHGIG_09300</name>
</gene>
<keyword evidence="2" id="KW-1185">Reference proteome</keyword>
<protein>
    <recommendedName>
        <fullName evidence="3">DNA polymerase IV</fullName>
    </recommendedName>
</protein>
<sequence>MFRKFWYGSPVRAVGMGVTNLVDDSVMQLDLFSDKVRKRELGYTMDKIRAKYGATSLMRCASLTKAGILPERASKIGGHYA</sequence>
<reference evidence="1" key="1">
    <citation type="journal article" date="2023" name="Int. J. Syst. Evol. Microbiol.">
        <title>Collibacillus ludicampi gen. nov., sp. nov., a new soil bacterium of the family Alicyclobacillaceae.</title>
        <authorList>
            <person name="Jojima T."/>
            <person name="Ioku Y."/>
            <person name="Fukuta Y."/>
            <person name="Shirasaka N."/>
            <person name="Matsumura Y."/>
            <person name="Mori M."/>
        </authorList>
    </citation>
    <scope>NUCLEOTIDE SEQUENCE</scope>
    <source>
        <strain evidence="1">TP075</strain>
    </source>
</reference>
<evidence type="ECO:0000313" key="2">
    <source>
        <dbReference type="Proteomes" id="UP001057291"/>
    </source>
</evidence>
<proteinExistence type="predicted"/>
<organism evidence="1 2">
    <name type="scientific">Collibacillus ludicampi</name>
    <dbReference type="NCBI Taxonomy" id="2771369"/>
    <lineage>
        <taxon>Bacteria</taxon>
        <taxon>Bacillati</taxon>
        <taxon>Bacillota</taxon>
        <taxon>Bacilli</taxon>
        <taxon>Bacillales</taxon>
        <taxon>Alicyclobacillaceae</taxon>
        <taxon>Collibacillus</taxon>
    </lineage>
</organism>
<evidence type="ECO:0000313" key="1">
    <source>
        <dbReference type="EMBL" id="GIM45381.1"/>
    </source>
</evidence>
<name>A0AAV4LC58_9BACL</name>
<dbReference type="EMBL" id="BOQE01000001">
    <property type="protein sequence ID" value="GIM45381.1"/>
    <property type="molecule type" value="Genomic_DNA"/>
</dbReference>
<evidence type="ECO:0008006" key="3">
    <source>
        <dbReference type="Google" id="ProtNLM"/>
    </source>
</evidence>
<comment type="caution">
    <text evidence="1">The sequence shown here is derived from an EMBL/GenBank/DDBJ whole genome shotgun (WGS) entry which is preliminary data.</text>
</comment>